<dbReference type="EMBL" id="ATAX01000022">
    <property type="protein sequence ID" value="EWM53983.1"/>
    <property type="molecule type" value="Genomic_DNA"/>
</dbReference>
<dbReference type="RefSeq" id="WP_028514516.1">
    <property type="nucleotide sequence ID" value="NZ_ATAX01000022.1"/>
</dbReference>
<dbReference type="PATRIC" id="fig|1341157.4.peg.1345"/>
<dbReference type="Proteomes" id="UP000019365">
    <property type="component" value="Unassembled WGS sequence"/>
</dbReference>
<evidence type="ECO:0000256" key="2">
    <source>
        <dbReference type="SAM" id="MobiDB-lite"/>
    </source>
</evidence>
<gene>
    <name evidence="3" type="ORF">RF007C_03470</name>
</gene>
<organism evidence="3 4">
    <name type="scientific">Ruminococcus flavefaciens 007c</name>
    <dbReference type="NCBI Taxonomy" id="1341157"/>
    <lineage>
        <taxon>Bacteria</taxon>
        <taxon>Bacillati</taxon>
        <taxon>Bacillota</taxon>
        <taxon>Clostridia</taxon>
        <taxon>Eubacteriales</taxon>
        <taxon>Oscillospiraceae</taxon>
        <taxon>Ruminococcus</taxon>
    </lineage>
</organism>
<dbReference type="OrthoDB" id="1825783at2"/>
<reference evidence="3 4" key="1">
    <citation type="journal article" date="2014" name="PLoS ONE">
        <title>Rumen cellulosomics: divergent fiber-degrading strategies revealed by comparative genome-wide analysis of six ruminococcal strains.</title>
        <authorList>
            <person name="Dassa B."/>
            <person name="Borovok I."/>
            <person name="Ruimy-Israeli V."/>
            <person name="Lamed R."/>
            <person name="Flint H.J."/>
            <person name="Duncan S.H."/>
            <person name="Henrissat B."/>
            <person name="Coutinho P."/>
            <person name="Morrison M."/>
            <person name="Mosoni P."/>
            <person name="Yeoman C.J."/>
            <person name="White B.A."/>
            <person name="Bayer E.A."/>
        </authorList>
    </citation>
    <scope>NUCLEOTIDE SEQUENCE [LARGE SCALE GENOMIC DNA]</scope>
    <source>
        <strain evidence="3 4">007c</strain>
    </source>
</reference>
<keyword evidence="4" id="KW-1185">Reference proteome</keyword>
<keyword evidence="1" id="KW-0175">Coiled coil</keyword>
<protein>
    <submittedName>
        <fullName evidence="3">Uncharacterized protein</fullName>
    </submittedName>
</protein>
<dbReference type="AlphaFoldDB" id="W7UJI6"/>
<proteinExistence type="predicted"/>
<feature type="coiled-coil region" evidence="1">
    <location>
        <begin position="359"/>
        <end position="414"/>
    </location>
</feature>
<evidence type="ECO:0000256" key="1">
    <source>
        <dbReference type="SAM" id="Coils"/>
    </source>
</evidence>
<name>W7UJI6_RUMFL</name>
<comment type="caution">
    <text evidence="3">The sequence shown here is derived from an EMBL/GenBank/DDBJ whole genome shotgun (WGS) entry which is preliminary data.</text>
</comment>
<evidence type="ECO:0000313" key="4">
    <source>
        <dbReference type="Proteomes" id="UP000019365"/>
    </source>
</evidence>
<feature type="compositionally biased region" description="Basic and acidic residues" evidence="2">
    <location>
        <begin position="274"/>
        <end position="289"/>
    </location>
</feature>
<sequence>MDINDIKAELDKMYKQYKKQKSTLNVTQTNEVVMLLKQLSQNGDAKDVAERLVVFSADVCGQYFDELTKGSIIPLNIVESIINSYIGANTDTSNERFYVKKYATMAIKVINNYTDSSYNSKTIAKLITLVANIGLKSDKNMSQFERVVVETKGKIYFVDFSSINEKGLANVNKITADLITKGKLKTYSDLIEKWSIKHGLSSAPANNSTEPNEKAVKIEEEIVSNEVTEEAKPAKVQVTNGENAVSPIVNEDTNTTSSVIADKTGNKTSNVSNEDSKTTSEKPIAETSDKANPTSAVAPEKPRPAKSSVQILYERLKKDMDKEQEAIITAFTDMITPVGKAFESIQGEINKSRELGTENIALKSQITDLEAQLSEYRSRLQTANQSLMAAKAENDELKNQLSSLESQNTELDSKLNDAYAINSRESSLEAEKVRSELKKAFSFLYEDWLEYEFSDVSEENYESLQAIIKKIFRSLERNGIDFKGNN</sequence>
<accession>W7UJI6</accession>
<evidence type="ECO:0000313" key="3">
    <source>
        <dbReference type="EMBL" id="EWM53983.1"/>
    </source>
</evidence>
<feature type="region of interest" description="Disordered" evidence="2">
    <location>
        <begin position="233"/>
        <end position="306"/>
    </location>
</feature>
<dbReference type="Gene3D" id="1.10.287.1490">
    <property type="match status" value="1"/>
</dbReference>